<name>J8Q1T0_SACAR</name>
<dbReference type="AlphaFoldDB" id="J8Q1T0"/>
<accession>J8Q1T0</accession>
<feature type="region of interest" description="Disordered" evidence="1">
    <location>
        <begin position="645"/>
        <end position="734"/>
    </location>
</feature>
<evidence type="ECO:0000313" key="2">
    <source>
        <dbReference type="EMBL" id="EJS42601.1"/>
    </source>
</evidence>
<protein>
    <submittedName>
        <fullName evidence="2">Vid22p</fullName>
    </submittedName>
</protein>
<evidence type="ECO:0000256" key="1">
    <source>
        <dbReference type="SAM" id="MobiDB-lite"/>
    </source>
</evidence>
<dbReference type="InterPro" id="IPR052884">
    <property type="entry name" value="VID_Regulator"/>
</dbReference>
<dbReference type="PANTHER" id="PTHR35261">
    <property type="entry name" value="ORGANELLAR PROTEIN, PUTATIVE-RELATED-RELATED"/>
    <property type="match status" value="1"/>
</dbReference>
<dbReference type="PANTHER" id="PTHR35261:SF3">
    <property type="entry name" value="VACUOLAR IMPORT AND DEGRADATION PROTEIN 22"/>
    <property type="match status" value="1"/>
</dbReference>
<feature type="compositionally biased region" description="Low complexity" evidence="1">
    <location>
        <begin position="21"/>
        <end position="37"/>
    </location>
</feature>
<feature type="region of interest" description="Disordered" evidence="1">
    <location>
        <begin position="1"/>
        <end position="46"/>
    </location>
</feature>
<sequence length="909" mass="102883">MRTMDTQVQGTDRGLVLPPMNSTASTTTAATTTTNTDTDTDGDGEEESLMVDGHGEWVPTYMLTKDKSRYLSHFLGANKMLEAVKCKHCDIVIRQRTGSTGLAEASQAHLWSVHKIDPNANYYSGWAGPDAGAPFMARPPLKNHQSGGNNNAATSSIANLLEIDEDLLKRTREREMALPLVQSLAIIIASENLPLSFVDNTAVRLLINQNANSLSFIDHDLIVNTIRTIAYNLDQIIQRTALRNNSDLSLIINKNYLLLDPTDRSNQLANRLKNQLFEMQKINFFSLNHSVWNNTISILSIQYYDDFHSQVKILPLIIQNLREFSNDPQLSIPAQLFKISQELPGLQNTVISMTLPRPQLIDLLNVMDRQPFFSNSHTNAKNYYHHCIISVINSAILPLFGAPKSTDTTHPTQSPSAKEPLTLLDSLIDLSTIDISNSIFSRINSFLDDLKSNSWQLDKFRSLCGKYGFQFKCSKFDLFRYSTATTSLQTFLNLRPIIEEYQSTIQIEKFNEIDFQIIDYLLTTLNSINRILKFFTSSKNSNFTYVLFSIMSIEKHLLSTLSTLQFQRLIAPFEAFLSRIQEFKTILFSDDMNLLAMFLCPAILFEREVLEYSFHTISLSEIVDKLSTLIFGLLKRFLNLHTIGNVKNDNNTPNDNNINTNNDNQSNSNNNTNSNDNDSGNNSNRSGNGNSDNNDHFSNSNTPAPRMNIHSISGQGSVSPTEQPHDNSNNLSFGSLNDSNQLSFSTISNEIDAIFLQTIQEDLYEYLSTVNSIVPISYRSYCEQSNFVRDSGRFKKRIITEDSIIGELEQPMNFIEELLDIHVPVCNAFWTQYLDNDAGSIIRILFKIMQCQSSSSIREEYSFLNDFVPRVHPNLTQEIIKIKLFNDQFVASKVDYDLDTLQTASQYLP</sequence>
<dbReference type="SUPFAM" id="SSF53098">
    <property type="entry name" value="Ribonuclease H-like"/>
    <property type="match status" value="1"/>
</dbReference>
<reference evidence="2 3" key="1">
    <citation type="journal article" date="2013" name="BMC Genomics">
        <title>High quality de novo sequencing and assembly of the Saccharomyces arboricolus genome.</title>
        <authorList>
            <person name="Liti G."/>
            <person name="Nguyen Ba A.N."/>
            <person name="Blythe M."/>
            <person name="Mueller C.A."/>
            <person name="Bergstroem A."/>
            <person name="Cubillos F.A."/>
            <person name="Dafhnis-Calas F."/>
            <person name="Khoshraftar S."/>
            <person name="Malla S."/>
            <person name="Mehta N."/>
            <person name="Siow C.C."/>
            <person name="Warringer J."/>
            <person name="Moses A.M."/>
            <person name="Louis E.J."/>
            <person name="Nieduszynski C.A."/>
        </authorList>
    </citation>
    <scope>NUCLEOTIDE SEQUENCE [LARGE SCALE GENOMIC DNA]</scope>
    <source>
        <strain evidence="3">H-6 / AS 2.3317 / CBS 10644</strain>
    </source>
</reference>
<proteinExistence type="predicted"/>
<comment type="caution">
    <text evidence="2">The sequence shown here is derived from an EMBL/GenBank/DDBJ whole genome shotgun (WGS) entry which is preliminary data.</text>
</comment>
<dbReference type="Proteomes" id="UP000006968">
    <property type="component" value="Chromosome XII"/>
</dbReference>
<dbReference type="EMBL" id="ALIE01000145">
    <property type="protein sequence ID" value="EJS42601.1"/>
    <property type="molecule type" value="Genomic_DNA"/>
</dbReference>
<dbReference type="HOGENOM" id="CLU_008135_0_0_1"/>
<organism evidence="2 3">
    <name type="scientific">Saccharomyces arboricola (strain H-6 / AS 2.3317 / CBS 10644)</name>
    <name type="common">Yeast</name>
    <dbReference type="NCBI Taxonomy" id="1160507"/>
    <lineage>
        <taxon>Eukaryota</taxon>
        <taxon>Fungi</taxon>
        <taxon>Dikarya</taxon>
        <taxon>Ascomycota</taxon>
        <taxon>Saccharomycotina</taxon>
        <taxon>Saccharomycetes</taxon>
        <taxon>Saccharomycetales</taxon>
        <taxon>Saccharomycetaceae</taxon>
        <taxon>Saccharomyces</taxon>
    </lineage>
</organism>
<gene>
    <name evidence="2" type="ORF">SU7_2362</name>
</gene>
<keyword evidence="3" id="KW-1185">Reference proteome</keyword>
<feature type="compositionally biased region" description="Low complexity" evidence="1">
    <location>
        <begin position="645"/>
        <end position="702"/>
    </location>
</feature>
<evidence type="ECO:0000313" key="3">
    <source>
        <dbReference type="Proteomes" id="UP000006968"/>
    </source>
</evidence>
<dbReference type="InterPro" id="IPR012337">
    <property type="entry name" value="RNaseH-like_sf"/>
</dbReference>
<dbReference type="OrthoDB" id="4068423at2759"/>
<feature type="compositionally biased region" description="Polar residues" evidence="1">
    <location>
        <begin position="1"/>
        <end position="10"/>
    </location>
</feature>
<feature type="compositionally biased region" description="Polar residues" evidence="1">
    <location>
        <begin position="710"/>
        <end position="734"/>
    </location>
</feature>